<reference evidence="1" key="1">
    <citation type="submission" date="2014-05" db="EMBL/GenBank/DDBJ databases">
        <title>The genome and life-stage specific transcriptomes of Globodera pallida elucidate key aspects of plant parasitism by a cyst nematode.</title>
        <authorList>
            <person name="Cotton J.A."/>
            <person name="Lilley C.J."/>
            <person name="Jones L.M."/>
            <person name="Kikuchi T."/>
            <person name="Reid A.J."/>
            <person name="Thorpe P."/>
            <person name="Tsai I.J."/>
            <person name="Beasley H."/>
            <person name="Blok V."/>
            <person name="Cock P.J.A."/>
            <person name="Van den Akker S.E."/>
            <person name="Holroyd N."/>
            <person name="Hunt M."/>
            <person name="Mantelin S."/>
            <person name="Naghra H."/>
            <person name="Pain A."/>
            <person name="Palomares-Rius J.E."/>
            <person name="Zarowiecki M."/>
            <person name="Berriman M."/>
            <person name="Jones J.T."/>
            <person name="Urwin P.E."/>
        </authorList>
    </citation>
    <scope>NUCLEOTIDE SEQUENCE [LARGE SCALE GENOMIC DNA]</scope>
    <source>
        <strain evidence="1">Lindley</strain>
    </source>
</reference>
<sequence>MDGHFSAILAHNPACLNAKGSDRQPGPIIPFRKRFSHSPLMNSTVANYSNVEQLVLLSLNVVEFVSHIFLDCPFAALNFYLIFTTSILHPNLKFILLCQSGCIFIRGIVRLEIILGNFLMGQFCHLVLRCDHSDVDKSVLYITNN</sequence>
<evidence type="ECO:0000313" key="1">
    <source>
        <dbReference type="Proteomes" id="UP000050741"/>
    </source>
</evidence>
<dbReference type="Proteomes" id="UP000050741">
    <property type="component" value="Unassembled WGS sequence"/>
</dbReference>
<protein>
    <submittedName>
        <fullName evidence="2">Transmembrane protein</fullName>
    </submittedName>
</protein>
<keyword evidence="1" id="KW-1185">Reference proteome</keyword>
<name>A0A183C7Q4_GLOPA</name>
<organism evidence="1 2">
    <name type="scientific">Globodera pallida</name>
    <name type="common">Potato cyst nematode worm</name>
    <name type="synonym">Heterodera pallida</name>
    <dbReference type="NCBI Taxonomy" id="36090"/>
    <lineage>
        <taxon>Eukaryota</taxon>
        <taxon>Metazoa</taxon>
        <taxon>Ecdysozoa</taxon>
        <taxon>Nematoda</taxon>
        <taxon>Chromadorea</taxon>
        <taxon>Rhabditida</taxon>
        <taxon>Tylenchina</taxon>
        <taxon>Tylenchomorpha</taxon>
        <taxon>Tylenchoidea</taxon>
        <taxon>Heteroderidae</taxon>
        <taxon>Heteroderinae</taxon>
        <taxon>Globodera</taxon>
    </lineage>
</organism>
<accession>A0A183C7Q4</accession>
<proteinExistence type="predicted"/>
<reference evidence="2" key="2">
    <citation type="submission" date="2016-06" db="UniProtKB">
        <authorList>
            <consortium name="WormBaseParasite"/>
        </authorList>
    </citation>
    <scope>IDENTIFICATION</scope>
</reference>
<dbReference type="AlphaFoldDB" id="A0A183C7Q4"/>
<dbReference type="WBParaSite" id="GPLIN_000890000">
    <property type="protein sequence ID" value="GPLIN_000890000"/>
    <property type="gene ID" value="GPLIN_000890000"/>
</dbReference>
<evidence type="ECO:0000313" key="2">
    <source>
        <dbReference type="WBParaSite" id="GPLIN_000890000"/>
    </source>
</evidence>